<feature type="transmembrane region" description="Helical" evidence="1">
    <location>
        <begin position="33"/>
        <end position="53"/>
    </location>
</feature>
<dbReference type="OrthoDB" id="7907428at2"/>
<feature type="transmembrane region" description="Helical" evidence="1">
    <location>
        <begin position="60"/>
        <end position="80"/>
    </location>
</feature>
<name>A0A1H6MUD5_9GAMM</name>
<protein>
    <submittedName>
        <fullName evidence="2">Uncharacterized protein</fullName>
    </submittedName>
</protein>
<keyword evidence="3" id="KW-1185">Reference proteome</keyword>
<keyword evidence="1" id="KW-1133">Transmembrane helix</keyword>
<dbReference type="STRING" id="173990.SAMN05660691_02945"/>
<keyword evidence="1" id="KW-0812">Transmembrane</keyword>
<dbReference type="EMBL" id="FNXF01000012">
    <property type="protein sequence ID" value="SEI03216.1"/>
    <property type="molecule type" value="Genomic_DNA"/>
</dbReference>
<evidence type="ECO:0000313" key="2">
    <source>
        <dbReference type="EMBL" id="SEI03216.1"/>
    </source>
</evidence>
<dbReference type="RefSeq" id="WP_092794962.1">
    <property type="nucleotide sequence ID" value="NZ_FNXF01000012.1"/>
</dbReference>
<organism evidence="2 3">
    <name type="scientific">Rheinheimera pacifica</name>
    <dbReference type="NCBI Taxonomy" id="173990"/>
    <lineage>
        <taxon>Bacteria</taxon>
        <taxon>Pseudomonadati</taxon>
        <taxon>Pseudomonadota</taxon>
        <taxon>Gammaproteobacteria</taxon>
        <taxon>Chromatiales</taxon>
        <taxon>Chromatiaceae</taxon>
        <taxon>Rheinheimera</taxon>
    </lineage>
</organism>
<reference evidence="3" key="1">
    <citation type="submission" date="2016-10" db="EMBL/GenBank/DDBJ databases">
        <authorList>
            <person name="Varghese N."/>
            <person name="Submissions S."/>
        </authorList>
    </citation>
    <scope>NUCLEOTIDE SEQUENCE [LARGE SCALE GENOMIC DNA]</scope>
    <source>
        <strain evidence="3">DSM 17616</strain>
    </source>
</reference>
<feature type="transmembrane region" description="Helical" evidence="1">
    <location>
        <begin position="120"/>
        <end position="140"/>
    </location>
</feature>
<keyword evidence="1" id="KW-0472">Membrane</keyword>
<feature type="transmembrane region" description="Helical" evidence="1">
    <location>
        <begin position="86"/>
        <end position="108"/>
    </location>
</feature>
<dbReference type="Proteomes" id="UP000199371">
    <property type="component" value="Unassembled WGS sequence"/>
</dbReference>
<proteinExistence type="predicted"/>
<evidence type="ECO:0000256" key="1">
    <source>
        <dbReference type="SAM" id="Phobius"/>
    </source>
</evidence>
<evidence type="ECO:0000313" key="3">
    <source>
        <dbReference type="Proteomes" id="UP000199371"/>
    </source>
</evidence>
<accession>A0A1H6MUD5</accession>
<dbReference type="AlphaFoldDB" id="A0A1H6MUD5"/>
<gene>
    <name evidence="2" type="ORF">SAMN05660691_02945</name>
</gene>
<dbReference type="PROSITE" id="PS51257">
    <property type="entry name" value="PROKAR_LIPOPROTEIN"/>
    <property type="match status" value="1"/>
</dbReference>
<sequence>MISVRWYLLWYLLLAVLLTTVLACITQSGFNLAAIAALTGGVAAGDIAATIWFDLTHFGFTYAPIALVNLLVAAVLLHFLPLLRRYWLAAGLGAVLLYLMLLIINIIAPMPTLIAATRSNTGIISMLLCSSAGMLSYVWLLKRRKLYA</sequence>